<organism evidence="4 5">
    <name type="scientific">Halobacillus andaensis</name>
    <dbReference type="NCBI Taxonomy" id="1176239"/>
    <lineage>
        <taxon>Bacteria</taxon>
        <taxon>Bacillati</taxon>
        <taxon>Bacillota</taxon>
        <taxon>Bacilli</taxon>
        <taxon>Bacillales</taxon>
        <taxon>Bacillaceae</taxon>
        <taxon>Halobacillus</taxon>
    </lineage>
</organism>
<dbReference type="RefSeq" id="WP_188378536.1">
    <property type="nucleotide sequence ID" value="NZ_BMEL01000004.1"/>
</dbReference>
<keyword evidence="2 3" id="KW-0456">Lyase</keyword>
<dbReference type="AlphaFoldDB" id="A0A917BA26"/>
<reference evidence="4" key="2">
    <citation type="submission" date="2020-09" db="EMBL/GenBank/DDBJ databases">
        <authorList>
            <person name="Sun Q."/>
            <person name="Zhou Y."/>
        </authorList>
    </citation>
    <scope>NUCLEOTIDE SEQUENCE</scope>
    <source>
        <strain evidence="4">CGMCC 1.12153</strain>
    </source>
</reference>
<dbReference type="HAMAP" id="MF_01830">
    <property type="entry name" value="Hydro_lyase"/>
    <property type="match status" value="1"/>
</dbReference>
<accession>A0A917BA26</accession>
<name>A0A917BA26_HALAA</name>
<reference evidence="4" key="1">
    <citation type="journal article" date="2014" name="Int. J. Syst. Evol. Microbiol.">
        <title>Complete genome sequence of Corynebacterium casei LMG S-19264T (=DSM 44701T), isolated from a smear-ripened cheese.</title>
        <authorList>
            <consortium name="US DOE Joint Genome Institute (JGI-PGF)"/>
            <person name="Walter F."/>
            <person name="Albersmeier A."/>
            <person name="Kalinowski J."/>
            <person name="Ruckert C."/>
        </authorList>
    </citation>
    <scope>NUCLEOTIDE SEQUENCE</scope>
    <source>
        <strain evidence="4">CGMCC 1.12153</strain>
    </source>
</reference>
<dbReference type="EMBL" id="BMEL01000004">
    <property type="protein sequence ID" value="GGF30615.1"/>
    <property type="molecule type" value="Genomic_DNA"/>
</dbReference>
<dbReference type="Proteomes" id="UP000660110">
    <property type="component" value="Unassembled WGS sequence"/>
</dbReference>
<dbReference type="InterPro" id="IPR038021">
    <property type="entry name" value="Putative_hydro-lyase"/>
</dbReference>
<dbReference type="NCBIfam" id="NF003969">
    <property type="entry name" value="PRK05463.1"/>
    <property type="match status" value="1"/>
</dbReference>
<comment type="similarity">
    <text evidence="1 3">Belongs to the D-glutamate cyclase family.</text>
</comment>
<protein>
    <recommendedName>
        <fullName evidence="3">Putative hydro-lyase GCM10010954_32220</fullName>
        <ecNumber evidence="3">4.2.1.-</ecNumber>
    </recommendedName>
</protein>
<evidence type="ECO:0000313" key="4">
    <source>
        <dbReference type="EMBL" id="GGF30615.1"/>
    </source>
</evidence>
<dbReference type="SUPFAM" id="SSF160920">
    <property type="entry name" value="PSTPO5379-like"/>
    <property type="match status" value="1"/>
</dbReference>
<dbReference type="InterPro" id="IPR016938">
    <property type="entry name" value="UPF0317"/>
</dbReference>
<dbReference type="Pfam" id="PF07286">
    <property type="entry name" value="D-Glu_cyclase"/>
    <property type="match status" value="1"/>
</dbReference>
<dbReference type="PANTHER" id="PTHR32022:SF10">
    <property type="entry name" value="D-GLUTAMATE CYCLASE, MITOCHONDRIAL"/>
    <property type="match status" value="1"/>
</dbReference>
<dbReference type="Gene3D" id="3.40.1640.10">
    <property type="entry name" value="PSTPO5379-like"/>
    <property type="match status" value="1"/>
</dbReference>
<dbReference type="InterPro" id="IPR009906">
    <property type="entry name" value="D-Glu_cyclase"/>
</dbReference>
<evidence type="ECO:0000256" key="1">
    <source>
        <dbReference type="ARBA" id="ARBA00007896"/>
    </source>
</evidence>
<dbReference type="EC" id="4.2.1.-" evidence="3"/>
<evidence type="ECO:0000256" key="3">
    <source>
        <dbReference type="HAMAP-Rule" id="MF_01830"/>
    </source>
</evidence>
<dbReference type="FunFam" id="3.30.2040.10:FF:000001">
    <property type="entry name" value="D-glutamate cyclase, mitochondrial"/>
    <property type="match status" value="1"/>
</dbReference>
<sequence>MNPYNQRQRFRTQQESGTTSGMCDNYLQANMLVLPKEYAFDFLLFCLRNPKPCPIVDVLEPGITTPKIANADIRSDLPKYRIYRNGEFVEEVKDIQGVWRDDFVTFLIGCSFTFEKALLEDEINLLHQEQRKVVPMYKTNIPCEEAGRFKGNMVVSMRALKPEEIDRAVKITESFETSHGSPVHIGNPAEIGIDDITVPDYGESVDFNEEERIPVFWGCGVTPQNVCLHAKPEIMISHAPGHMLITDQFEEKK</sequence>
<proteinExistence type="inferred from homology"/>
<comment type="caution">
    <text evidence="4">The sequence shown here is derived from an EMBL/GenBank/DDBJ whole genome shotgun (WGS) entry which is preliminary data.</text>
</comment>
<keyword evidence="5" id="KW-1185">Reference proteome</keyword>
<dbReference type="PANTHER" id="PTHR32022">
    <property type="entry name" value="D-GLUTAMATE CYCLASE, MITOCHONDRIAL"/>
    <property type="match status" value="1"/>
</dbReference>
<evidence type="ECO:0000313" key="5">
    <source>
        <dbReference type="Proteomes" id="UP000660110"/>
    </source>
</evidence>
<evidence type="ECO:0000256" key="2">
    <source>
        <dbReference type="ARBA" id="ARBA00023239"/>
    </source>
</evidence>
<gene>
    <name evidence="4" type="primary">ycsI</name>
    <name evidence="4" type="ORF">GCM10010954_32220</name>
</gene>
<dbReference type="PIRSF" id="PIRSF029755">
    <property type="entry name" value="UCP029755"/>
    <property type="match status" value="1"/>
</dbReference>
<dbReference type="Gene3D" id="3.30.2040.10">
    <property type="entry name" value="PSTPO5379-like domain"/>
    <property type="match status" value="1"/>
</dbReference>
<dbReference type="GO" id="GO:0016829">
    <property type="term" value="F:lyase activity"/>
    <property type="evidence" value="ECO:0007669"/>
    <property type="project" value="UniProtKB-KW"/>
</dbReference>